<keyword evidence="8" id="KW-0325">Glycoprotein</keyword>
<feature type="domain" description="Ionotropic glutamate receptor C-terminal" evidence="10">
    <location>
        <begin position="44"/>
        <end position="170"/>
    </location>
</feature>
<gene>
    <name evidence="12" type="ORF">Pmani_004157</name>
    <name evidence="11" type="ORF">Pmani_015608</name>
</gene>
<keyword evidence="13" id="KW-1185">Reference proteome</keyword>
<dbReference type="EMBL" id="JAWZYT010001356">
    <property type="protein sequence ID" value="KAK4312996.1"/>
    <property type="molecule type" value="Genomic_DNA"/>
</dbReference>
<keyword evidence="7" id="KW-0675">Receptor</keyword>
<organism evidence="12 13">
    <name type="scientific">Petrolisthes manimaculis</name>
    <dbReference type="NCBI Taxonomy" id="1843537"/>
    <lineage>
        <taxon>Eukaryota</taxon>
        <taxon>Metazoa</taxon>
        <taxon>Ecdysozoa</taxon>
        <taxon>Arthropoda</taxon>
        <taxon>Crustacea</taxon>
        <taxon>Multicrustacea</taxon>
        <taxon>Malacostraca</taxon>
        <taxon>Eumalacostraca</taxon>
        <taxon>Eucarida</taxon>
        <taxon>Decapoda</taxon>
        <taxon>Pleocyemata</taxon>
        <taxon>Anomura</taxon>
        <taxon>Galatheoidea</taxon>
        <taxon>Porcellanidae</taxon>
        <taxon>Petrolisthes</taxon>
    </lineage>
</organism>
<proteinExistence type="inferred from homology"/>
<evidence type="ECO:0000256" key="9">
    <source>
        <dbReference type="SAM" id="Phobius"/>
    </source>
</evidence>
<keyword evidence="5 9" id="KW-1133">Transmembrane helix</keyword>
<evidence type="ECO:0000256" key="3">
    <source>
        <dbReference type="ARBA" id="ARBA00022475"/>
    </source>
</evidence>
<dbReference type="GO" id="GO:0015276">
    <property type="term" value="F:ligand-gated monoatomic ion channel activity"/>
    <property type="evidence" value="ECO:0007669"/>
    <property type="project" value="InterPro"/>
</dbReference>
<comment type="subcellular location">
    <subcellularLocation>
        <location evidence="1">Cell membrane</location>
        <topology evidence="1">Multi-pass membrane protein</topology>
    </subcellularLocation>
</comment>
<reference evidence="12" key="1">
    <citation type="submission" date="2023-11" db="EMBL/GenBank/DDBJ databases">
        <title>Genome assemblies of two species of porcelain crab, Petrolisthes cinctipes and Petrolisthes manimaculis (Anomura: Porcellanidae).</title>
        <authorList>
            <person name="Angst P."/>
        </authorList>
    </citation>
    <scope>NUCLEOTIDE SEQUENCE</scope>
    <source>
        <strain evidence="12">PB745_02</strain>
        <tissue evidence="12">Gill</tissue>
    </source>
</reference>
<evidence type="ECO:0000256" key="6">
    <source>
        <dbReference type="ARBA" id="ARBA00023136"/>
    </source>
</evidence>
<keyword evidence="3" id="KW-1003">Cell membrane</keyword>
<dbReference type="Gene3D" id="1.10.287.70">
    <property type="match status" value="1"/>
</dbReference>
<comment type="similarity">
    <text evidence="2">Belongs to the glutamate-gated ion channel (TC 1.A.10.1) family.</text>
</comment>
<accession>A0AAE1QHA7</accession>
<evidence type="ECO:0000313" key="11">
    <source>
        <dbReference type="EMBL" id="KAK4312996.1"/>
    </source>
</evidence>
<dbReference type="GO" id="GO:0050906">
    <property type="term" value="P:detection of stimulus involved in sensory perception"/>
    <property type="evidence" value="ECO:0007669"/>
    <property type="project" value="UniProtKB-ARBA"/>
</dbReference>
<name>A0AAE1QHA7_9EUCA</name>
<keyword evidence="4 9" id="KW-0812">Transmembrane</keyword>
<protein>
    <recommendedName>
        <fullName evidence="10">Ionotropic glutamate receptor C-terminal domain-containing protein</fullName>
    </recommendedName>
</protein>
<dbReference type="PANTHER" id="PTHR42643:SF24">
    <property type="entry name" value="IONOTROPIC RECEPTOR 60A"/>
    <property type="match status" value="1"/>
</dbReference>
<dbReference type="InterPro" id="IPR001320">
    <property type="entry name" value="Iontro_rcpt_C"/>
</dbReference>
<dbReference type="GO" id="GO:0005886">
    <property type="term" value="C:plasma membrane"/>
    <property type="evidence" value="ECO:0007669"/>
    <property type="project" value="UniProtKB-SubCell"/>
</dbReference>
<evidence type="ECO:0000256" key="2">
    <source>
        <dbReference type="ARBA" id="ARBA00008685"/>
    </source>
</evidence>
<keyword evidence="6 9" id="KW-0472">Membrane</keyword>
<evidence type="ECO:0000256" key="4">
    <source>
        <dbReference type="ARBA" id="ARBA00022692"/>
    </source>
</evidence>
<dbReference type="PANTHER" id="PTHR42643">
    <property type="entry name" value="IONOTROPIC RECEPTOR 20A-RELATED"/>
    <property type="match status" value="1"/>
</dbReference>
<evidence type="ECO:0000256" key="7">
    <source>
        <dbReference type="ARBA" id="ARBA00023170"/>
    </source>
</evidence>
<evidence type="ECO:0000259" key="10">
    <source>
        <dbReference type="Pfam" id="PF00060"/>
    </source>
</evidence>
<evidence type="ECO:0000256" key="5">
    <source>
        <dbReference type="ARBA" id="ARBA00022989"/>
    </source>
</evidence>
<evidence type="ECO:0000313" key="12">
    <source>
        <dbReference type="EMBL" id="KAK4325197.1"/>
    </source>
</evidence>
<evidence type="ECO:0000313" key="13">
    <source>
        <dbReference type="Proteomes" id="UP001292094"/>
    </source>
</evidence>
<sequence length="209" mass="23952">MFSVTSERWNSFDFSEPLLIDDFNVLNARPKVTSDLAGFIKPFSYEVWALVMLCSLVVMLSTALILKGNDSLFSKTGRNDQLEWGRSMRRAASWVWCVLMAQGEPWEPRGRSVRVVAGLWLVAAFLLGIVYRSNLKAMLIVRRVTLPFDSLEELVQSRLQCRPIKEHHISRIEKRGHASFPSCHPILHRKLDTQSNYCHNSSAAMRDTR</sequence>
<dbReference type="AlphaFoldDB" id="A0AAE1QHA7"/>
<evidence type="ECO:0000256" key="1">
    <source>
        <dbReference type="ARBA" id="ARBA00004651"/>
    </source>
</evidence>
<dbReference type="InterPro" id="IPR052192">
    <property type="entry name" value="Insect_Ionotropic_Sensory_Rcpt"/>
</dbReference>
<feature type="transmembrane region" description="Helical" evidence="9">
    <location>
        <begin position="115"/>
        <end position="133"/>
    </location>
</feature>
<dbReference type="EMBL" id="JAWZYT010000293">
    <property type="protein sequence ID" value="KAK4325197.1"/>
    <property type="molecule type" value="Genomic_DNA"/>
</dbReference>
<dbReference type="Proteomes" id="UP001292094">
    <property type="component" value="Unassembled WGS sequence"/>
</dbReference>
<comment type="caution">
    <text evidence="12">The sequence shown here is derived from an EMBL/GenBank/DDBJ whole genome shotgun (WGS) entry which is preliminary data.</text>
</comment>
<feature type="transmembrane region" description="Helical" evidence="9">
    <location>
        <begin position="47"/>
        <end position="66"/>
    </location>
</feature>
<evidence type="ECO:0000256" key="8">
    <source>
        <dbReference type="ARBA" id="ARBA00023180"/>
    </source>
</evidence>
<dbReference type="Pfam" id="PF00060">
    <property type="entry name" value="Lig_chan"/>
    <property type="match status" value="1"/>
</dbReference>